<dbReference type="AlphaFoldDB" id="A0A3L6GG04"/>
<dbReference type="Proteomes" id="UP000251960">
    <property type="component" value="Chromosome 10"/>
</dbReference>
<accession>A0A3L6GG04</accession>
<name>A0A3L6GG04_MAIZE</name>
<reference evidence="1 2" key="1">
    <citation type="journal article" date="2018" name="Nat. Genet.">
        <title>Extensive intraspecific gene order and gene structural variations between Mo17 and other maize genomes.</title>
        <authorList>
            <person name="Sun S."/>
            <person name="Zhou Y."/>
            <person name="Chen J."/>
            <person name="Shi J."/>
            <person name="Zhao H."/>
            <person name="Zhao H."/>
            <person name="Song W."/>
            <person name="Zhang M."/>
            <person name="Cui Y."/>
            <person name="Dong X."/>
            <person name="Liu H."/>
            <person name="Ma X."/>
            <person name="Jiao Y."/>
            <person name="Wang B."/>
            <person name="Wei X."/>
            <person name="Stein J.C."/>
            <person name="Glaubitz J.C."/>
            <person name="Lu F."/>
            <person name="Yu G."/>
            <person name="Liang C."/>
            <person name="Fengler K."/>
            <person name="Li B."/>
            <person name="Rafalski A."/>
            <person name="Schnable P.S."/>
            <person name="Ware D.H."/>
            <person name="Buckler E.S."/>
            <person name="Lai J."/>
        </authorList>
    </citation>
    <scope>NUCLEOTIDE SEQUENCE [LARGE SCALE GENOMIC DNA]</scope>
    <source>
        <strain evidence="2">cv. Missouri 17</strain>
        <tissue evidence="1">Seedling</tissue>
    </source>
</reference>
<organism evidence="1 2">
    <name type="scientific">Zea mays</name>
    <name type="common">Maize</name>
    <dbReference type="NCBI Taxonomy" id="4577"/>
    <lineage>
        <taxon>Eukaryota</taxon>
        <taxon>Viridiplantae</taxon>
        <taxon>Streptophyta</taxon>
        <taxon>Embryophyta</taxon>
        <taxon>Tracheophyta</taxon>
        <taxon>Spermatophyta</taxon>
        <taxon>Magnoliopsida</taxon>
        <taxon>Liliopsida</taxon>
        <taxon>Poales</taxon>
        <taxon>Poaceae</taxon>
        <taxon>PACMAD clade</taxon>
        <taxon>Panicoideae</taxon>
        <taxon>Andropogonodae</taxon>
        <taxon>Andropogoneae</taxon>
        <taxon>Tripsacinae</taxon>
        <taxon>Zea</taxon>
    </lineage>
</organism>
<proteinExistence type="predicted"/>
<gene>
    <name evidence="1" type="ORF">Zm00014a_015025</name>
</gene>
<evidence type="ECO:0000313" key="1">
    <source>
        <dbReference type="EMBL" id="PWZ46285.1"/>
    </source>
</evidence>
<evidence type="ECO:0000313" key="2">
    <source>
        <dbReference type="Proteomes" id="UP000251960"/>
    </source>
</evidence>
<comment type="caution">
    <text evidence="1">The sequence shown here is derived from an EMBL/GenBank/DDBJ whole genome shotgun (WGS) entry which is preliminary data.</text>
</comment>
<protein>
    <submittedName>
        <fullName evidence="1">Uncharacterized protein</fullName>
    </submittedName>
</protein>
<dbReference type="EMBL" id="NCVQ01000002">
    <property type="protein sequence ID" value="PWZ46285.1"/>
    <property type="molecule type" value="Genomic_DNA"/>
</dbReference>
<sequence length="138" mass="16323">MPSHHHRRHRRHYHRCPRHCCRSHCCRCCSRHLHRPRRRCPSNVQTSGRHRCRRTPHLTILRRAPVSAGVRVQLPVNEELEVVPVGEVAVGFRCNLKVPSICIPVQRCLFLICWYRIPLWGWFTARGMGDKRSRGITR</sequence>